<evidence type="ECO:0000256" key="2">
    <source>
        <dbReference type="SAM" id="MobiDB-lite"/>
    </source>
</evidence>
<keyword evidence="5" id="KW-1185">Reference proteome</keyword>
<feature type="compositionally biased region" description="Basic residues" evidence="2">
    <location>
        <begin position="502"/>
        <end position="511"/>
    </location>
</feature>
<reference evidence="4" key="1">
    <citation type="submission" date="2023-01" db="EMBL/GenBank/DDBJ databases">
        <authorList>
            <person name="Van Ghelder C."/>
            <person name="Rancurel C."/>
        </authorList>
    </citation>
    <scope>NUCLEOTIDE SEQUENCE</scope>
    <source>
        <strain evidence="4">CNCM I-4278</strain>
    </source>
</reference>
<feature type="region of interest" description="Disordered" evidence="2">
    <location>
        <begin position="186"/>
        <end position="222"/>
    </location>
</feature>
<feature type="compositionally biased region" description="Polar residues" evidence="2">
    <location>
        <begin position="623"/>
        <end position="636"/>
    </location>
</feature>
<dbReference type="EMBL" id="CAOQHR010000002">
    <property type="protein sequence ID" value="CAI6304683.1"/>
    <property type="molecule type" value="Genomic_DNA"/>
</dbReference>
<sequence>MGQSYPTSHQAILKAWISFVRGGQILLRCFGVPAALLALLLEIRGTSPRTTSLLLFRISRLSRRFSTLVCKRRDSGLDTFFQGPDVVSAQSRNLDKVHKGGRPDRGRSSSPLKEAHNSDHAPPSPSLTPYSSHPQQPQQQHHHHRRHQQKEDEDDMSSSNPRSHNRSQTMSQVDVIRTGKRLSLQFPIQPSTGNSSPAFSPRSRPQSWVAAPSPVPSPETLSTPETNLLAVVAAQERYVLELKEELGKAEQDLKTLKKHFATQEALKQRNEVRKVTQLQPLNTTLANYGSDQDDEDGSALWMQKEMERRKALLSGARSSQRKVFSGSKHLRTLSLLSPDKAYTPSFPQPQHLHEETAAAPSPTLMPKPQHPARPPPLTRHSTTPDIANHIAQTVDGERNDLAGLTNIQRDQLLRTGKQMATDFKDGLMTFIEDIRQATVGEELIGAEATGSNAKARKQSDARPTLQRAASSRKPGANKAGDIGEEFWSEHGLSQPKASATNKRTHSLKHTRTPQPQKPQRHLQSTTADDDEEWANWDTPNDKAVNATQGPRPGEGNSSDESDGPSSPVSHQASSRTSTRYHSQRHDSKASTLTASSSSAGLFEDTPVRDAKRSSIPWPDLKNYSPSNLKKTASTLMSEWEKSLTPPAESRDSTHAHGDYLGRAISPVAGSSR</sequence>
<protein>
    <recommendedName>
        <fullName evidence="3">DUF4048 domain-containing protein</fullName>
    </recommendedName>
</protein>
<feature type="compositionally biased region" description="Basic and acidic residues" evidence="2">
    <location>
        <begin position="93"/>
        <end position="119"/>
    </location>
</feature>
<feature type="compositionally biased region" description="Low complexity" evidence="2">
    <location>
        <begin position="589"/>
        <end position="599"/>
    </location>
</feature>
<dbReference type="AlphaFoldDB" id="A0A9W4XIP9"/>
<comment type="caution">
    <text evidence="4">The sequence shown here is derived from an EMBL/GenBank/DDBJ whole genome shotgun (WGS) entry which is preliminary data.</text>
</comment>
<evidence type="ECO:0000256" key="1">
    <source>
        <dbReference type="SAM" id="Coils"/>
    </source>
</evidence>
<feature type="compositionally biased region" description="Polar residues" evidence="2">
    <location>
        <begin position="186"/>
        <end position="206"/>
    </location>
</feature>
<evidence type="ECO:0000313" key="5">
    <source>
        <dbReference type="Proteomes" id="UP001152607"/>
    </source>
</evidence>
<dbReference type="OrthoDB" id="4097086at2759"/>
<name>A0A9W4XIP9_9PLEO</name>
<feature type="region of interest" description="Disordered" evidence="2">
    <location>
        <begin position="449"/>
        <end position="672"/>
    </location>
</feature>
<feature type="compositionally biased region" description="Pro residues" evidence="2">
    <location>
        <begin position="363"/>
        <end position="377"/>
    </location>
</feature>
<gene>
    <name evidence="4" type="ORF">PDIGIT_LOCUS2976</name>
</gene>
<organism evidence="4 5">
    <name type="scientific">Periconia digitata</name>
    <dbReference type="NCBI Taxonomy" id="1303443"/>
    <lineage>
        <taxon>Eukaryota</taxon>
        <taxon>Fungi</taxon>
        <taxon>Dikarya</taxon>
        <taxon>Ascomycota</taxon>
        <taxon>Pezizomycotina</taxon>
        <taxon>Dothideomycetes</taxon>
        <taxon>Pleosporomycetidae</taxon>
        <taxon>Pleosporales</taxon>
        <taxon>Massarineae</taxon>
        <taxon>Periconiaceae</taxon>
        <taxon>Periconia</taxon>
    </lineage>
</organism>
<accession>A0A9W4XIP9</accession>
<feature type="compositionally biased region" description="Basic and acidic residues" evidence="2">
    <location>
        <begin position="648"/>
        <end position="659"/>
    </location>
</feature>
<keyword evidence="1" id="KW-0175">Coiled coil</keyword>
<feature type="compositionally biased region" description="Polar residues" evidence="2">
    <location>
        <begin position="563"/>
        <end position="580"/>
    </location>
</feature>
<feature type="coiled-coil region" evidence="1">
    <location>
        <begin position="232"/>
        <end position="259"/>
    </location>
</feature>
<feature type="compositionally biased region" description="Polar residues" evidence="2">
    <location>
        <begin position="157"/>
        <end position="172"/>
    </location>
</feature>
<feature type="region of interest" description="Disordered" evidence="2">
    <location>
        <begin position="91"/>
        <end position="173"/>
    </location>
</feature>
<proteinExistence type="predicted"/>
<feature type="region of interest" description="Disordered" evidence="2">
    <location>
        <begin position="360"/>
        <end position="379"/>
    </location>
</feature>
<evidence type="ECO:0000259" key="3">
    <source>
        <dbReference type="Pfam" id="PF13257"/>
    </source>
</evidence>
<dbReference type="InterPro" id="IPR025122">
    <property type="entry name" value="DUF4048"/>
</dbReference>
<evidence type="ECO:0000313" key="4">
    <source>
        <dbReference type="EMBL" id="CAI6304683.1"/>
    </source>
</evidence>
<dbReference type="Proteomes" id="UP001152607">
    <property type="component" value="Unassembled WGS sequence"/>
</dbReference>
<dbReference type="Pfam" id="PF13257">
    <property type="entry name" value="DUF4048"/>
    <property type="match status" value="1"/>
</dbReference>
<feature type="domain" description="DUF4048" evidence="3">
    <location>
        <begin position="329"/>
        <end position="472"/>
    </location>
</feature>